<accession>A0A2V4A678</accession>
<dbReference type="RefSeq" id="WP_110359018.1">
    <property type="nucleotide sequence ID" value="NZ_QFLI01000001.1"/>
</dbReference>
<dbReference type="Proteomes" id="UP000248079">
    <property type="component" value="Unassembled WGS sequence"/>
</dbReference>
<dbReference type="EMBL" id="QFLI01000001">
    <property type="protein sequence ID" value="PXY02860.1"/>
    <property type="molecule type" value="Genomic_DNA"/>
</dbReference>
<protein>
    <submittedName>
        <fullName evidence="1">Uncharacterized protein</fullName>
    </submittedName>
</protein>
<evidence type="ECO:0000313" key="2">
    <source>
        <dbReference type="Proteomes" id="UP000248079"/>
    </source>
</evidence>
<proteinExistence type="predicted"/>
<comment type="caution">
    <text evidence="1">The sequence shown here is derived from an EMBL/GenBank/DDBJ whole genome shotgun (WGS) entry which is preliminary data.</text>
</comment>
<name>A0A2V4A678_9BACT</name>
<dbReference type="AlphaFoldDB" id="A0A2V4A678"/>
<organism evidence="1 2">
    <name type="scientific">Marinifilum breve</name>
    <dbReference type="NCBI Taxonomy" id="2184082"/>
    <lineage>
        <taxon>Bacteria</taxon>
        <taxon>Pseudomonadati</taxon>
        <taxon>Bacteroidota</taxon>
        <taxon>Bacteroidia</taxon>
        <taxon>Marinilabiliales</taxon>
        <taxon>Marinifilaceae</taxon>
    </lineage>
</organism>
<evidence type="ECO:0000313" key="1">
    <source>
        <dbReference type="EMBL" id="PXY02860.1"/>
    </source>
</evidence>
<gene>
    <name evidence="1" type="ORF">DF185_01845</name>
</gene>
<sequence length="238" mass="27956">MTSNTRLYNCSDAVFISFSSQTISILDEEHSKFESFSTYFKPETLQLIKDQYNAASSIPSDKVHIDIQAKATDNINKEVEECAKLYQRCKFDIELVFPNDKNLWNQFGFNDYLDARKSAKNMYMFYSDFQFMVNLHKEDLMKTAWTEEMFTKIDERKNNLKTLMDAQTKCMVERGRATEQRIEALNVLYESLAKYVKAAKYIYEGNDEMLKWFKFPVTANGKKEESVEEMVTDEQSDE</sequence>
<reference evidence="1 2" key="1">
    <citation type="submission" date="2018-05" db="EMBL/GenBank/DDBJ databases">
        <title>Marinifilum breve JC075T sp. nov., a marine bacterium isolated from Yongle Blue Hole in the South China Sea.</title>
        <authorList>
            <person name="Fu T."/>
        </authorList>
    </citation>
    <scope>NUCLEOTIDE SEQUENCE [LARGE SCALE GENOMIC DNA]</scope>
    <source>
        <strain evidence="1 2">JC075</strain>
    </source>
</reference>
<dbReference type="OrthoDB" id="1432813at2"/>
<keyword evidence="2" id="KW-1185">Reference proteome</keyword>